<dbReference type="Ensembl" id="ENSCAFT00845025040.1">
    <property type="protein sequence ID" value="ENSCAFP00845019700.1"/>
    <property type="gene ID" value="ENSCAFG00845013982.1"/>
</dbReference>
<dbReference type="RefSeq" id="XP_038417496.1">
    <property type="nucleotide sequence ID" value="XM_038561568.1"/>
</dbReference>
<dbReference type="InterPro" id="IPR008138">
    <property type="entry name" value="SapB_2"/>
</dbReference>
<feature type="compositionally biased region" description="Polar residues" evidence="2">
    <location>
        <begin position="268"/>
        <end position="283"/>
    </location>
</feature>
<dbReference type="PANTHER" id="PTHR15541">
    <property type="entry name" value="GRANULYSIN RELATED"/>
    <property type="match status" value="1"/>
</dbReference>
<organism evidence="5 6">
    <name type="scientific">Canis lupus familiaris</name>
    <name type="common">Dog</name>
    <name type="synonym">Canis familiaris</name>
    <dbReference type="NCBI Taxonomy" id="9615"/>
    <lineage>
        <taxon>Eukaryota</taxon>
        <taxon>Metazoa</taxon>
        <taxon>Chordata</taxon>
        <taxon>Craniata</taxon>
        <taxon>Vertebrata</taxon>
        <taxon>Euteleostomi</taxon>
        <taxon>Mammalia</taxon>
        <taxon>Eutheria</taxon>
        <taxon>Laurasiatheria</taxon>
        <taxon>Carnivora</taxon>
        <taxon>Caniformia</taxon>
        <taxon>Canidae</taxon>
        <taxon>Canis</taxon>
    </lineage>
</organism>
<dbReference type="Reactome" id="R-CFA-6803157">
    <property type="pathway name" value="Antimicrobial peptides"/>
</dbReference>
<keyword evidence="6" id="KW-1185">Reference proteome</keyword>
<dbReference type="RefSeq" id="XP_005630536.1">
    <property type="nucleotide sequence ID" value="XM_005630479.3"/>
</dbReference>
<dbReference type="Ensembl" id="ENSCAFT00845025001.1">
    <property type="protein sequence ID" value="ENSCAFP00845019667.1"/>
    <property type="gene ID" value="ENSCAFG00845013982.1"/>
</dbReference>
<dbReference type="InterPro" id="IPR011001">
    <property type="entry name" value="Saposin-like"/>
</dbReference>
<evidence type="ECO:0000259" key="4">
    <source>
        <dbReference type="PROSITE" id="PS50015"/>
    </source>
</evidence>
<dbReference type="OrthoDB" id="9750599at2759"/>
<feature type="domain" description="Saposin B-type" evidence="4">
    <location>
        <begin position="57"/>
        <end position="137"/>
    </location>
</feature>
<dbReference type="SUPFAM" id="SSF47862">
    <property type="entry name" value="Saposin"/>
    <property type="match status" value="2"/>
</dbReference>
<dbReference type="GO" id="GO:0031640">
    <property type="term" value="P:killing of cells of another organism"/>
    <property type="evidence" value="ECO:0000318"/>
    <property type="project" value="GO_Central"/>
</dbReference>
<gene>
    <name evidence="5" type="primary">GNLY</name>
</gene>
<feature type="domain" description="Saposin B-type" evidence="4">
    <location>
        <begin position="177"/>
        <end position="257"/>
    </location>
</feature>
<dbReference type="PANTHER" id="PTHR15541:SF2">
    <property type="entry name" value="GRANULYSIN"/>
    <property type="match status" value="1"/>
</dbReference>
<accession>A0A5F4D5H8</accession>
<dbReference type="Pfam" id="PF03489">
    <property type="entry name" value="SapB_2"/>
    <property type="match status" value="1"/>
</dbReference>
<dbReference type="GeneTree" id="ENSGT00390000002975"/>
<protein>
    <submittedName>
        <fullName evidence="5">Granulysin</fullName>
    </submittedName>
</protein>
<evidence type="ECO:0000256" key="1">
    <source>
        <dbReference type="ARBA" id="ARBA00023157"/>
    </source>
</evidence>
<dbReference type="SMART" id="SM00741">
    <property type="entry name" value="SapB"/>
    <property type="match status" value="2"/>
</dbReference>
<dbReference type="AlphaFoldDB" id="A0A5F4D5H8"/>
<proteinExistence type="predicted"/>
<dbReference type="GeneID" id="100688262"/>
<dbReference type="PROSITE" id="PS50015">
    <property type="entry name" value="SAP_B"/>
    <property type="match status" value="2"/>
</dbReference>
<evidence type="ECO:0000313" key="6">
    <source>
        <dbReference type="Proteomes" id="UP000805418"/>
    </source>
</evidence>
<dbReference type="GO" id="GO:0042742">
    <property type="term" value="P:defense response to bacterium"/>
    <property type="evidence" value="ECO:0000318"/>
    <property type="project" value="GO_Central"/>
</dbReference>
<dbReference type="Gene3D" id="1.10.225.10">
    <property type="entry name" value="Saposin-like"/>
    <property type="match status" value="2"/>
</dbReference>
<dbReference type="Bgee" id="ENSCAFG00000031333">
    <property type="expression patterns" value="Expressed in ovary and 41 other cell types or tissues"/>
</dbReference>
<dbReference type="KEGG" id="cfa:100688262"/>
<reference evidence="5" key="1">
    <citation type="submission" date="2020-03" db="EMBL/GenBank/DDBJ databases">
        <title>Long-read based genome assembly of a Labrador retriever dog.</title>
        <authorList>
            <person name="Eory L."/>
            <person name="Zhang W."/>
            <person name="Schoenebeck J."/>
        </authorList>
    </citation>
    <scope>NUCLEOTIDE SEQUENCE [LARGE SCALE GENOMIC DNA]</scope>
    <source>
        <strain evidence="5">Labrador retriever</strain>
    </source>
</reference>
<dbReference type="InterPro" id="IPR038847">
    <property type="entry name" value="Granulysin-like"/>
</dbReference>
<evidence type="ECO:0000256" key="2">
    <source>
        <dbReference type="SAM" id="MobiDB-lite"/>
    </source>
</evidence>
<feature type="chain" id="PRO_5044621429" evidence="3">
    <location>
        <begin position="21"/>
        <end position="295"/>
    </location>
</feature>
<feature type="region of interest" description="Disordered" evidence="2">
    <location>
        <begin position="262"/>
        <end position="295"/>
    </location>
</feature>
<dbReference type="GO" id="GO:0061844">
    <property type="term" value="P:antimicrobial humoral immune response mediated by antimicrobial peptide"/>
    <property type="evidence" value="ECO:0000318"/>
    <property type="project" value="GO_Central"/>
</dbReference>
<keyword evidence="3" id="KW-0732">Signal</keyword>
<name>A0A5F4D5H8_CANLF</name>
<dbReference type="RefSeq" id="XP_038547454.1">
    <property type="nucleotide sequence ID" value="XM_038691526.1"/>
</dbReference>
<dbReference type="VEuPathDB" id="HostDB:ENSCAFG00845013982"/>
<dbReference type="PaxDb" id="9615-ENSCAFP00000047653"/>
<evidence type="ECO:0000313" key="5">
    <source>
        <dbReference type="Ensembl" id="ENSCAFP00845019700.1"/>
    </source>
</evidence>
<keyword evidence="1" id="KW-1015">Disulfide bond</keyword>
<dbReference type="STRING" id="9615.ENSCAFP00000047653"/>
<sequence>MTSWALLLLASVLLATPGLTFSGLTPEDHDDLSTVDMCQEEHFFEVPAQEASKDDQMIFTCIPCKIIIRLLMKYLGEYITEEAIKHAASLLCEETFVLTHLCHKIITKYLSDITLRILNDKSPQAICMKLGMCRPDIGLTLSGLTPEDHDDLFTADMCQEEHFFEVLAQLAAKGDPQFNQCDLCKLIVNWLKNCLGGNLIQKAFEKVASLVCSKFPFLENHCKETIRKFLGEITYCIVNVEPAKRICVILRICSPRQVTKKLGPYSTPGRSTESPAGTASSCLPKSRTDPPVSLS</sequence>
<reference evidence="5" key="2">
    <citation type="submission" date="2025-05" db="UniProtKB">
        <authorList>
            <consortium name="Ensembl"/>
        </authorList>
    </citation>
    <scope>IDENTIFICATION</scope>
    <source>
        <strain evidence="5">Boxer</strain>
    </source>
</reference>
<evidence type="ECO:0000256" key="3">
    <source>
        <dbReference type="SAM" id="SignalP"/>
    </source>
</evidence>
<dbReference type="InterPro" id="IPR008139">
    <property type="entry name" value="SaposinB_dom"/>
</dbReference>
<dbReference type="CTD" id="10578"/>
<feature type="signal peptide" evidence="3">
    <location>
        <begin position="1"/>
        <end position="20"/>
    </location>
</feature>
<dbReference type="Proteomes" id="UP000805418">
    <property type="component" value="Chromosome 17"/>
</dbReference>